<accession>A0A9P5NHV6</accession>
<feature type="transmembrane region" description="Helical" evidence="1">
    <location>
        <begin position="232"/>
        <end position="252"/>
    </location>
</feature>
<comment type="caution">
    <text evidence="2">The sequence shown here is derived from an EMBL/GenBank/DDBJ whole genome shotgun (WGS) entry which is preliminary data.</text>
</comment>
<evidence type="ECO:0000313" key="2">
    <source>
        <dbReference type="EMBL" id="KAF8884435.1"/>
    </source>
</evidence>
<sequence length="283" mass="31248">MSESLGPDIYTESQTLSALLSAISYGVVISLYLLCCHSLLNGRNNYSARKKGFFLSYATILLSLSTIAVVEDTRSLLINTYFDEIFFSVPSAAVIPCGIWAADIFMMWRCVVLYQGSSKVTRIILFSVIVLLLLASIVSGSISLVAQMGDFEESMSFYFLILISISFVVNVTLSLMIFVQIRRHQRNIVQVLGSSYGALYTRIIILFVESCGLIAIWNLGCMISFVLSFTGLQIFLTLFPHILALSPLFVVYRVAHGMEVTTTIEASDLRFVSGVSPTTSQAL</sequence>
<keyword evidence="1" id="KW-0812">Transmembrane</keyword>
<evidence type="ECO:0000313" key="3">
    <source>
        <dbReference type="Proteomes" id="UP000724874"/>
    </source>
</evidence>
<feature type="transmembrane region" description="Helical" evidence="1">
    <location>
        <begin position="85"/>
        <end position="111"/>
    </location>
</feature>
<gene>
    <name evidence="2" type="ORF">CPB84DRAFT_158158</name>
</gene>
<reference evidence="2" key="1">
    <citation type="submission" date="2020-11" db="EMBL/GenBank/DDBJ databases">
        <authorList>
            <consortium name="DOE Joint Genome Institute"/>
            <person name="Ahrendt S."/>
            <person name="Riley R."/>
            <person name="Andreopoulos W."/>
            <person name="LaButti K."/>
            <person name="Pangilinan J."/>
            <person name="Ruiz-duenas F.J."/>
            <person name="Barrasa J.M."/>
            <person name="Sanchez-Garcia M."/>
            <person name="Camarero S."/>
            <person name="Miyauchi S."/>
            <person name="Serrano A."/>
            <person name="Linde D."/>
            <person name="Babiker R."/>
            <person name="Drula E."/>
            <person name="Ayuso-Fernandez I."/>
            <person name="Pacheco R."/>
            <person name="Padilla G."/>
            <person name="Ferreira P."/>
            <person name="Barriuso J."/>
            <person name="Kellner H."/>
            <person name="Castanera R."/>
            <person name="Alfaro M."/>
            <person name="Ramirez L."/>
            <person name="Pisabarro A.G."/>
            <person name="Kuo A."/>
            <person name="Tritt A."/>
            <person name="Lipzen A."/>
            <person name="He G."/>
            <person name="Yan M."/>
            <person name="Ng V."/>
            <person name="Cullen D."/>
            <person name="Martin F."/>
            <person name="Rosso M.-N."/>
            <person name="Henrissat B."/>
            <person name="Hibbett D."/>
            <person name="Martinez A.T."/>
            <person name="Grigoriev I.V."/>
        </authorList>
    </citation>
    <scope>NUCLEOTIDE SEQUENCE</scope>
    <source>
        <strain evidence="2">AH 44721</strain>
    </source>
</reference>
<evidence type="ECO:0000256" key="1">
    <source>
        <dbReference type="SAM" id="Phobius"/>
    </source>
</evidence>
<protein>
    <submittedName>
        <fullName evidence="2">Uncharacterized protein</fullName>
    </submittedName>
</protein>
<feature type="transmembrane region" description="Helical" evidence="1">
    <location>
        <begin position="199"/>
        <end position="226"/>
    </location>
</feature>
<keyword evidence="1" id="KW-1133">Transmembrane helix</keyword>
<dbReference type="Proteomes" id="UP000724874">
    <property type="component" value="Unassembled WGS sequence"/>
</dbReference>
<feature type="transmembrane region" description="Helical" evidence="1">
    <location>
        <begin position="20"/>
        <end position="40"/>
    </location>
</feature>
<feature type="transmembrane region" description="Helical" evidence="1">
    <location>
        <begin position="123"/>
        <end position="145"/>
    </location>
</feature>
<name>A0A9P5NHV6_GYMJU</name>
<dbReference type="OrthoDB" id="3267806at2759"/>
<organism evidence="2 3">
    <name type="scientific">Gymnopilus junonius</name>
    <name type="common">Spectacular rustgill mushroom</name>
    <name type="synonym">Gymnopilus spectabilis subsp. junonius</name>
    <dbReference type="NCBI Taxonomy" id="109634"/>
    <lineage>
        <taxon>Eukaryota</taxon>
        <taxon>Fungi</taxon>
        <taxon>Dikarya</taxon>
        <taxon>Basidiomycota</taxon>
        <taxon>Agaricomycotina</taxon>
        <taxon>Agaricomycetes</taxon>
        <taxon>Agaricomycetidae</taxon>
        <taxon>Agaricales</taxon>
        <taxon>Agaricineae</taxon>
        <taxon>Hymenogastraceae</taxon>
        <taxon>Gymnopilus</taxon>
    </lineage>
</organism>
<keyword evidence="1" id="KW-0472">Membrane</keyword>
<dbReference type="AlphaFoldDB" id="A0A9P5NHV6"/>
<dbReference type="EMBL" id="JADNYJ010000108">
    <property type="protein sequence ID" value="KAF8884435.1"/>
    <property type="molecule type" value="Genomic_DNA"/>
</dbReference>
<feature type="transmembrane region" description="Helical" evidence="1">
    <location>
        <begin position="157"/>
        <end position="179"/>
    </location>
</feature>
<feature type="transmembrane region" description="Helical" evidence="1">
    <location>
        <begin position="52"/>
        <end position="70"/>
    </location>
</feature>
<keyword evidence="3" id="KW-1185">Reference proteome</keyword>
<proteinExistence type="predicted"/>